<dbReference type="EMBL" id="CAJVPU010022569">
    <property type="protein sequence ID" value="CAG8686199.1"/>
    <property type="molecule type" value="Genomic_DNA"/>
</dbReference>
<feature type="non-terminal residue" evidence="1">
    <location>
        <position position="1"/>
    </location>
</feature>
<evidence type="ECO:0000313" key="1">
    <source>
        <dbReference type="EMBL" id="CAG8686199.1"/>
    </source>
</evidence>
<protein>
    <submittedName>
        <fullName evidence="1">2944_t:CDS:1</fullName>
    </submittedName>
</protein>
<name>A0ACA9P397_9GLOM</name>
<feature type="non-terminal residue" evidence="1">
    <location>
        <position position="89"/>
    </location>
</feature>
<accession>A0ACA9P397</accession>
<dbReference type="Proteomes" id="UP000789702">
    <property type="component" value="Unassembled WGS sequence"/>
</dbReference>
<sequence>MNVIDNLVINQSARISNQKQCHECGKTEIENSKRKCPQCHAKLPTLAETQQEKEQTISDKKDKKDLNKPLIFRPYQPNTSISDKSTSSI</sequence>
<comment type="caution">
    <text evidence="1">The sequence shown here is derived from an EMBL/GenBank/DDBJ whole genome shotgun (WGS) entry which is preliminary data.</text>
</comment>
<reference evidence="1" key="1">
    <citation type="submission" date="2021-06" db="EMBL/GenBank/DDBJ databases">
        <authorList>
            <person name="Kallberg Y."/>
            <person name="Tangrot J."/>
            <person name="Rosling A."/>
        </authorList>
    </citation>
    <scope>NUCLEOTIDE SEQUENCE</scope>
    <source>
        <strain evidence="1">IL203A</strain>
    </source>
</reference>
<evidence type="ECO:0000313" key="2">
    <source>
        <dbReference type="Proteomes" id="UP000789702"/>
    </source>
</evidence>
<proteinExistence type="predicted"/>
<gene>
    <name evidence="1" type="ORF">DHETER_LOCUS10923</name>
</gene>
<organism evidence="1 2">
    <name type="scientific">Dentiscutata heterogama</name>
    <dbReference type="NCBI Taxonomy" id="1316150"/>
    <lineage>
        <taxon>Eukaryota</taxon>
        <taxon>Fungi</taxon>
        <taxon>Fungi incertae sedis</taxon>
        <taxon>Mucoromycota</taxon>
        <taxon>Glomeromycotina</taxon>
        <taxon>Glomeromycetes</taxon>
        <taxon>Diversisporales</taxon>
        <taxon>Gigasporaceae</taxon>
        <taxon>Dentiscutata</taxon>
    </lineage>
</organism>
<keyword evidence="2" id="KW-1185">Reference proteome</keyword>